<sequence length="337" mass="36893">MTDHDEWLDERRTELLLLLLRTRTSSASSLSETFADDDVPESLAALREAGFLRGDGPDLTPVPPGEALSRIAGSALAREREALDALDHLVRLLPTLSDAWDDGRAQRASHLQGEVLHGSAESLADRWYAVSEERPPADPGCSYGDIPFVRAQYRHQLDVVQATFEARGHGMKMLLPVDQMTDPDNREAVDAFAVAGIEMRVAANVPSYIYSDPGVMAGLPLTWGARLPADGIVLLYDPVLMEPVDQIFDRWWRAATPWPLVGSGWEPVMQLLGLSLADEQIAAILELGVRTVRRRISMAMEDAGVYSRFELGMHWAQQGHAAEGVPDPAAGEPLSPS</sequence>
<gene>
    <name evidence="1" type="ORF">SFC79_01315</name>
</gene>
<evidence type="ECO:0000313" key="2">
    <source>
        <dbReference type="Proteomes" id="UP001291999"/>
    </source>
</evidence>
<evidence type="ECO:0000313" key="1">
    <source>
        <dbReference type="EMBL" id="MDZ5660388.1"/>
    </source>
</evidence>
<dbReference type="EMBL" id="JAXQPW010000001">
    <property type="protein sequence ID" value="MDZ5660388.1"/>
    <property type="molecule type" value="Genomic_DNA"/>
</dbReference>
<dbReference type="SUPFAM" id="SSF46894">
    <property type="entry name" value="C-terminal effector domain of the bipartite response regulators"/>
    <property type="match status" value="1"/>
</dbReference>
<proteinExistence type="predicted"/>
<accession>A0ABU5K601</accession>
<reference evidence="1 2" key="1">
    <citation type="submission" date="2023-11" db="EMBL/GenBank/DDBJ databases">
        <title>Novel species in genus Nocardioides.</title>
        <authorList>
            <person name="Zhou H."/>
        </authorList>
    </citation>
    <scope>NUCLEOTIDE SEQUENCE [LARGE SCALE GENOMIC DNA]</scope>
    <source>
        <strain evidence="1 2">S-58</strain>
    </source>
</reference>
<organism evidence="1 2">
    <name type="scientific">Nocardioides renjunii</name>
    <dbReference type="NCBI Taxonomy" id="3095075"/>
    <lineage>
        <taxon>Bacteria</taxon>
        <taxon>Bacillati</taxon>
        <taxon>Actinomycetota</taxon>
        <taxon>Actinomycetes</taxon>
        <taxon>Propionibacteriales</taxon>
        <taxon>Nocardioidaceae</taxon>
        <taxon>Nocardioides</taxon>
    </lineage>
</organism>
<comment type="caution">
    <text evidence="1">The sequence shown here is derived from an EMBL/GenBank/DDBJ whole genome shotgun (WGS) entry which is preliminary data.</text>
</comment>
<dbReference type="Proteomes" id="UP001291999">
    <property type="component" value="Unassembled WGS sequence"/>
</dbReference>
<dbReference type="Gene3D" id="1.10.10.10">
    <property type="entry name" value="Winged helix-like DNA-binding domain superfamily/Winged helix DNA-binding domain"/>
    <property type="match status" value="1"/>
</dbReference>
<protein>
    <recommendedName>
        <fullName evidence="3">HTH luxR-type domain-containing protein</fullName>
    </recommendedName>
</protein>
<evidence type="ECO:0008006" key="3">
    <source>
        <dbReference type="Google" id="ProtNLM"/>
    </source>
</evidence>
<dbReference type="InterPro" id="IPR016032">
    <property type="entry name" value="Sig_transdc_resp-reg_C-effctor"/>
</dbReference>
<keyword evidence="2" id="KW-1185">Reference proteome</keyword>
<dbReference type="RefSeq" id="WP_322422939.1">
    <property type="nucleotide sequence ID" value="NZ_JAXQPW010000001.1"/>
</dbReference>
<name>A0ABU5K601_9ACTN</name>
<dbReference type="InterPro" id="IPR036388">
    <property type="entry name" value="WH-like_DNA-bd_sf"/>
</dbReference>